<evidence type="ECO:0000313" key="2">
    <source>
        <dbReference type="Proteomes" id="UP000653305"/>
    </source>
</evidence>
<dbReference type="Proteomes" id="UP000653305">
    <property type="component" value="Unassembled WGS sequence"/>
</dbReference>
<dbReference type="OrthoDB" id="2019015at2759"/>
<dbReference type="SUPFAM" id="SSF51905">
    <property type="entry name" value="FAD/NAD(P)-binding domain"/>
    <property type="match status" value="1"/>
</dbReference>
<proteinExistence type="predicted"/>
<organism evidence="1 2">
    <name type="scientific">Phtheirospermum japonicum</name>
    <dbReference type="NCBI Taxonomy" id="374723"/>
    <lineage>
        <taxon>Eukaryota</taxon>
        <taxon>Viridiplantae</taxon>
        <taxon>Streptophyta</taxon>
        <taxon>Embryophyta</taxon>
        <taxon>Tracheophyta</taxon>
        <taxon>Spermatophyta</taxon>
        <taxon>Magnoliopsida</taxon>
        <taxon>eudicotyledons</taxon>
        <taxon>Gunneridae</taxon>
        <taxon>Pentapetalae</taxon>
        <taxon>asterids</taxon>
        <taxon>lamiids</taxon>
        <taxon>Lamiales</taxon>
        <taxon>Orobanchaceae</taxon>
        <taxon>Orobanchaceae incertae sedis</taxon>
        <taxon>Phtheirospermum</taxon>
    </lineage>
</organism>
<reference evidence="1" key="1">
    <citation type="submission" date="2020-07" db="EMBL/GenBank/DDBJ databases">
        <title>Ethylene signaling mediates host invasion by parasitic plants.</title>
        <authorList>
            <person name="Yoshida S."/>
        </authorList>
    </citation>
    <scope>NUCLEOTIDE SEQUENCE</scope>
    <source>
        <strain evidence="1">Okayama</strain>
    </source>
</reference>
<dbReference type="AlphaFoldDB" id="A0A830BCH5"/>
<evidence type="ECO:0000313" key="1">
    <source>
        <dbReference type="EMBL" id="GFP84797.1"/>
    </source>
</evidence>
<accession>A0A830BCH5</accession>
<protein>
    <submittedName>
        <fullName evidence="1">Uncharacterized protein</fullName>
    </submittedName>
</protein>
<sequence>MLACWRARPVFPNGDGNFKRGFHCRAEDQTVFLTGRESKKKVVIVGSGWARLDDTHHLCKQGFDVTILEGGYELGSKTKSN</sequence>
<dbReference type="EMBL" id="BMAC01000093">
    <property type="protein sequence ID" value="GFP84797.1"/>
    <property type="molecule type" value="Genomic_DNA"/>
</dbReference>
<keyword evidence="2" id="KW-1185">Reference proteome</keyword>
<name>A0A830BCH5_9LAMI</name>
<comment type="caution">
    <text evidence="1">The sequence shown here is derived from an EMBL/GenBank/DDBJ whole genome shotgun (WGS) entry which is preliminary data.</text>
</comment>
<dbReference type="InterPro" id="IPR036188">
    <property type="entry name" value="FAD/NAD-bd_sf"/>
</dbReference>
<gene>
    <name evidence="1" type="ORF">PHJA_000623500</name>
</gene>
<dbReference type="Gene3D" id="3.50.50.60">
    <property type="entry name" value="FAD/NAD(P)-binding domain"/>
    <property type="match status" value="1"/>
</dbReference>